<proteinExistence type="predicted"/>
<accession>A0A1M6G4L8</accession>
<name>A0A1M6G4L8_9FLAO</name>
<protein>
    <recommendedName>
        <fullName evidence="3">CstA N-terminal domain-containing protein</fullName>
    </recommendedName>
</protein>
<evidence type="ECO:0000313" key="1">
    <source>
        <dbReference type="EMBL" id="SHJ04926.1"/>
    </source>
</evidence>
<dbReference type="Proteomes" id="UP000184543">
    <property type="component" value="Unassembled WGS sequence"/>
</dbReference>
<dbReference type="EMBL" id="FQYU01000002">
    <property type="protein sequence ID" value="SHJ04926.1"/>
    <property type="molecule type" value="Genomic_DNA"/>
</dbReference>
<dbReference type="AlphaFoldDB" id="A0A1M6G4L8"/>
<evidence type="ECO:0008006" key="3">
    <source>
        <dbReference type="Google" id="ProtNLM"/>
    </source>
</evidence>
<gene>
    <name evidence="1" type="ORF">SAMN04488513_102676</name>
</gene>
<sequence length="41" mass="4541">MISFAIAGIILISGYYTYGKWVENVFGIDTKGGRSCDYVTM</sequence>
<reference evidence="2" key="1">
    <citation type="submission" date="2016-11" db="EMBL/GenBank/DDBJ databases">
        <authorList>
            <person name="Varghese N."/>
            <person name="Submissions S."/>
        </authorList>
    </citation>
    <scope>NUCLEOTIDE SEQUENCE [LARGE SCALE GENOMIC DNA]</scope>
    <source>
        <strain evidence="2">DSM 19858</strain>
    </source>
</reference>
<dbReference type="STRING" id="192903.SAMN04488513_102676"/>
<organism evidence="1 2">
    <name type="scientific">Pseudozobellia thermophila</name>
    <dbReference type="NCBI Taxonomy" id="192903"/>
    <lineage>
        <taxon>Bacteria</taxon>
        <taxon>Pseudomonadati</taxon>
        <taxon>Bacteroidota</taxon>
        <taxon>Flavobacteriia</taxon>
        <taxon>Flavobacteriales</taxon>
        <taxon>Flavobacteriaceae</taxon>
        <taxon>Pseudozobellia</taxon>
    </lineage>
</organism>
<dbReference type="RefSeq" id="WP_262987424.1">
    <property type="nucleotide sequence ID" value="NZ_FQYU01000002.1"/>
</dbReference>
<keyword evidence="2" id="KW-1185">Reference proteome</keyword>
<evidence type="ECO:0000313" key="2">
    <source>
        <dbReference type="Proteomes" id="UP000184543"/>
    </source>
</evidence>